<dbReference type="PANTHER" id="PTHR30408:SF12">
    <property type="entry name" value="TYPE I RESTRICTION ENZYME MJAVIII SPECIFICITY SUBUNIT"/>
    <property type="match status" value="1"/>
</dbReference>
<keyword evidence="5" id="KW-0540">Nuclease</keyword>
<accession>A0A7J0C9U0</accession>
<dbReference type="InterPro" id="IPR000055">
    <property type="entry name" value="Restrct_endonuc_typeI_TRD"/>
</dbReference>
<dbReference type="GO" id="GO:0009307">
    <property type="term" value="P:DNA restriction-modification system"/>
    <property type="evidence" value="ECO:0007669"/>
    <property type="project" value="UniProtKB-KW"/>
</dbReference>
<dbReference type="InterPro" id="IPR052021">
    <property type="entry name" value="Type-I_RS_S_subunit"/>
</dbReference>
<dbReference type="EC" id="3.1.21.3" evidence="6"/>
<keyword evidence="3" id="KW-0238">DNA-binding</keyword>
<name>A0A7J0C9U0_9ACTN</name>
<dbReference type="GO" id="GO:0003677">
    <property type="term" value="F:DNA binding"/>
    <property type="evidence" value="ECO:0007669"/>
    <property type="project" value="UniProtKB-KW"/>
</dbReference>
<keyword evidence="7" id="KW-1185">Reference proteome</keyword>
<reference evidence="6 8" key="2">
    <citation type="submission" date="2020-07" db="EMBL/GenBank/DDBJ databases">
        <title>Sequencing the genomes of 1000 actinobacteria strains.</title>
        <authorList>
            <person name="Klenk H.-P."/>
        </authorList>
    </citation>
    <scope>NUCLEOTIDE SEQUENCE [LARGE SCALE GENOMIC DNA]</scope>
    <source>
        <strain evidence="6 8">DSM 41455</strain>
    </source>
</reference>
<evidence type="ECO:0000313" key="6">
    <source>
        <dbReference type="EMBL" id="NYE42716.1"/>
    </source>
</evidence>
<comment type="caution">
    <text evidence="5">The sequence shown here is derived from an EMBL/GenBank/DDBJ whole genome shotgun (WGS) entry which is preliminary data.</text>
</comment>
<evidence type="ECO:0000313" key="5">
    <source>
        <dbReference type="EMBL" id="GFM99128.1"/>
    </source>
</evidence>
<dbReference type="SUPFAM" id="SSF116734">
    <property type="entry name" value="DNA methylase specificity domain"/>
    <property type="match status" value="2"/>
</dbReference>
<gene>
    <name evidence="5" type="primary">hsdS</name>
    <name evidence="6" type="ORF">HEB29_003727</name>
    <name evidence="5" type="ORF">Sfulv_39390</name>
</gene>
<reference evidence="5 7" key="1">
    <citation type="submission" date="2020-05" db="EMBL/GenBank/DDBJ databases">
        <title>Whole genome shotgun sequence of Streptomyces fulvorobeus NBRC 15897.</title>
        <authorList>
            <person name="Komaki H."/>
            <person name="Tamura T."/>
        </authorList>
    </citation>
    <scope>NUCLEOTIDE SEQUENCE [LARGE SCALE GENOMIC DNA]</scope>
    <source>
        <strain evidence="5 7">NBRC 15897</strain>
    </source>
</reference>
<dbReference type="InterPro" id="IPR044946">
    <property type="entry name" value="Restrct_endonuc_typeI_TRD_sf"/>
</dbReference>
<evidence type="ECO:0000313" key="8">
    <source>
        <dbReference type="Proteomes" id="UP000530403"/>
    </source>
</evidence>
<protein>
    <submittedName>
        <fullName evidence="5">Type I restriction endonuclease</fullName>
    </submittedName>
    <submittedName>
        <fullName evidence="6">Type I restriction enzyme S subunit</fullName>
        <ecNumber evidence="6">3.1.21.3</ecNumber>
    </submittedName>
</protein>
<dbReference type="Proteomes" id="UP000530403">
    <property type="component" value="Unassembled WGS sequence"/>
</dbReference>
<dbReference type="Pfam" id="PF01420">
    <property type="entry name" value="Methylase_S"/>
    <property type="match status" value="1"/>
</dbReference>
<dbReference type="EMBL" id="JACCCF010000001">
    <property type="protein sequence ID" value="NYE42716.1"/>
    <property type="molecule type" value="Genomic_DNA"/>
</dbReference>
<comment type="similarity">
    <text evidence="1">Belongs to the type-I restriction system S methylase family.</text>
</comment>
<evidence type="ECO:0000259" key="4">
    <source>
        <dbReference type="Pfam" id="PF01420"/>
    </source>
</evidence>
<evidence type="ECO:0000256" key="1">
    <source>
        <dbReference type="ARBA" id="ARBA00010923"/>
    </source>
</evidence>
<dbReference type="RefSeq" id="WP_173315585.1">
    <property type="nucleotide sequence ID" value="NZ_BAAAUE010000009.1"/>
</dbReference>
<dbReference type="GO" id="GO:0009035">
    <property type="term" value="F:type I site-specific deoxyribonuclease activity"/>
    <property type="evidence" value="ECO:0007669"/>
    <property type="project" value="UniProtKB-EC"/>
</dbReference>
<evidence type="ECO:0000256" key="3">
    <source>
        <dbReference type="ARBA" id="ARBA00023125"/>
    </source>
</evidence>
<evidence type="ECO:0000256" key="2">
    <source>
        <dbReference type="ARBA" id="ARBA00022747"/>
    </source>
</evidence>
<dbReference type="EMBL" id="BLWC01000001">
    <property type="protein sequence ID" value="GFM99128.1"/>
    <property type="molecule type" value="Genomic_DNA"/>
</dbReference>
<dbReference type="PANTHER" id="PTHR30408">
    <property type="entry name" value="TYPE-1 RESTRICTION ENZYME ECOKI SPECIFICITY PROTEIN"/>
    <property type="match status" value="1"/>
</dbReference>
<keyword evidence="2" id="KW-0680">Restriction system</keyword>
<organism evidence="5 7">
    <name type="scientific">Streptomyces fulvorobeus</name>
    <dbReference type="NCBI Taxonomy" id="284028"/>
    <lineage>
        <taxon>Bacteria</taxon>
        <taxon>Bacillati</taxon>
        <taxon>Actinomycetota</taxon>
        <taxon>Actinomycetes</taxon>
        <taxon>Kitasatosporales</taxon>
        <taxon>Streptomycetaceae</taxon>
        <taxon>Streptomyces</taxon>
    </lineage>
</organism>
<proteinExistence type="inferred from homology"/>
<dbReference type="Gene3D" id="3.90.220.20">
    <property type="entry name" value="DNA methylase specificity domains"/>
    <property type="match status" value="2"/>
</dbReference>
<evidence type="ECO:0000313" key="7">
    <source>
        <dbReference type="Proteomes" id="UP000498980"/>
    </source>
</evidence>
<keyword evidence="6" id="KW-0378">Hydrolase</keyword>
<keyword evidence="5" id="KW-0255">Endonuclease</keyword>
<dbReference type="Proteomes" id="UP000498980">
    <property type="component" value="Unassembled WGS sequence"/>
</dbReference>
<dbReference type="AlphaFoldDB" id="A0A7J0C9U0"/>
<feature type="domain" description="Type I restriction modification DNA specificity" evidence="4">
    <location>
        <begin position="82"/>
        <end position="155"/>
    </location>
</feature>
<sequence length="393" mass="43893">MSIVRVKTVVQNFTIKSDGLAHPFIGLENLESGTGRLLVDPIPCKSAEDSLVHQRGDVLFSKLRPYLAKSYLPQMSGTATGELLVLRPKKLISTRFLMYLTLSGPWVEWANVSAYGTKMPRTSWELMGEFRFSLPSLEMQERIAEFLDGEIEKIDAISQARKRQGVLLGRHRAVALSGLFTRASSSVPTRLKYLMRNKPRYGVLVPEFTDNGVPFVRINDLLDLRGRAASLVRIPEDLSQQYARTRVQPNDILLSVVGTLGRAALAPAELEGANIARAVAALRVRHDVDPGLFIRWIETADFMRQALNATGSDTAQPTLGMEDLANFNLRWPTDAHEQRRLAREVEEVAKHHDELAACYEKQTRLLSERRRALITAAVTGQIDVTTARGVRVP</sequence>